<dbReference type="PANTHER" id="PTHR30163">
    <property type="entry name" value="MEMBRANE-BOUND LYTIC MUREIN TRANSGLYCOSYLASE B"/>
    <property type="match status" value="1"/>
</dbReference>
<dbReference type="Pfam" id="PF13406">
    <property type="entry name" value="SLT_2"/>
    <property type="match status" value="1"/>
</dbReference>
<dbReference type="InterPro" id="IPR023346">
    <property type="entry name" value="Lysozyme-like_dom_sf"/>
</dbReference>
<accession>A0A3R9PMY6</accession>
<dbReference type="AlphaFoldDB" id="A0A3R9PMY6"/>
<dbReference type="InterPro" id="IPR031304">
    <property type="entry name" value="SLT_2"/>
</dbReference>
<dbReference type="GO" id="GO:0009253">
    <property type="term" value="P:peptidoglycan catabolic process"/>
    <property type="evidence" value="ECO:0007669"/>
    <property type="project" value="TreeGrafter"/>
</dbReference>
<name>A0A3R9PMY6_9BACI</name>
<comment type="caution">
    <text evidence="2">The sequence shown here is derived from an EMBL/GenBank/DDBJ whole genome shotgun (WGS) entry which is preliminary data.</text>
</comment>
<dbReference type="PANTHER" id="PTHR30163:SF8">
    <property type="entry name" value="LYTIC MUREIN TRANSGLYCOSYLASE"/>
    <property type="match status" value="1"/>
</dbReference>
<dbReference type="CDD" id="cd13399">
    <property type="entry name" value="Slt35-like"/>
    <property type="match status" value="1"/>
</dbReference>
<organism evidence="2 3">
    <name type="scientific">Salibacterium salarium</name>
    <dbReference type="NCBI Taxonomy" id="284579"/>
    <lineage>
        <taxon>Bacteria</taxon>
        <taxon>Bacillati</taxon>
        <taxon>Bacillota</taxon>
        <taxon>Bacilli</taxon>
        <taxon>Bacillales</taxon>
        <taxon>Bacillaceae</taxon>
    </lineage>
</organism>
<dbReference type="InterPro" id="IPR043426">
    <property type="entry name" value="MltB-like"/>
</dbReference>
<dbReference type="Proteomes" id="UP000275076">
    <property type="component" value="Unassembled WGS sequence"/>
</dbReference>
<reference evidence="2 3" key="1">
    <citation type="submission" date="2018-10" db="EMBL/GenBank/DDBJ databases">
        <title>Draft genome sequence of Bacillus salarius IM0101, isolated from a hypersaline soil in Inner Mongolia, China.</title>
        <authorList>
            <person name="Yamprayoonswat W."/>
            <person name="Boonvisut S."/>
            <person name="Jumpathong W."/>
            <person name="Sittihan S."/>
            <person name="Ruangsuj P."/>
            <person name="Wanthongcharoen S."/>
            <person name="Thongpramul N."/>
            <person name="Pimmason S."/>
            <person name="Yu B."/>
            <person name="Yasawong M."/>
        </authorList>
    </citation>
    <scope>NUCLEOTIDE SEQUENCE [LARGE SCALE GENOMIC DNA]</scope>
    <source>
        <strain evidence="2 3">IM0101</strain>
    </source>
</reference>
<feature type="domain" description="Transglycosylase SLT" evidence="1">
    <location>
        <begin position="139"/>
        <end position="170"/>
    </location>
</feature>
<dbReference type="RefSeq" id="WP_125554594.1">
    <property type="nucleotide sequence ID" value="NZ_RBVX01000003.1"/>
</dbReference>
<dbReference type="EMBL" id="RBVX01000003">
    <property type="protein sequence ID" value="RSL34359.1"/>
    <property type="molecule type" value="Genomic_DNA"/>
</dbReference>
<keyword evidence="3" id="KW-1185">Reference proteome</keyword>
<evidence type="ECO:0000259" key="1">
    <source>
        <dbReference type="Pfam" id="PF13406"/>
    </source>
</evidence>
<sequence length="213" mass="23660">MAKKKKKKPVSAGIILFLFLFISGALLYKGLTPDTNPEQEDTTPQYSKDEIPEQYIPIYKEAEADYGVSWEVLAAVHRVETLFSTMESLESPAGAVGHTQFMPCTFVGWSYEECNGKGNIDIADEELTSLDVIEENGGYGVDGNGNGKADPYNLKDAIFSTANYLEANGAADGDVNSALYQYNQADWYVDEVLEFAERYEKNYVAVKQEENNN</sequence>
<dbReference type="OrthoDB" id="9809488at2"/>
<proteinExistence type="predicted"/>
<evidence type="ECO:0000313" key="2">
    <source>
        <dbReference type="EMBL" id="RSL34359.1"/>
    </source>
</evidence>
<gene>
    <name evidence="2" type="ORF">D7Z54_04150</name>
</gene>
<dbReference type="SUPFAM" id="SSF53955">
    <property type="entry name" value="Lysozyme-like"/>
    <property type="match status" value="1"/>
</dbReference>
<protein>
    <recommendedName>
        <fullName evidence="1">Transglycosylase SLT domain-containing protein</fullName>
    </recommendedName>
</protein>
<evidence type="ECO:0000313" key="3">
    <source>
        <dbReference type="Proteomes" id="UP000275076"/>
    </source>
</evidence>
<dbReference type="Gene3D" id="1.10.530.10">
    <property type="match status" value="1"/>
</dbReference>
<dbReference type="GO" id="GO:0008933">
    <property type="term" value="F:peptidoglycan lytic transglycosylase activity"/>
    <property type="evidence" value="ECO:0007669"/>
    <property type="project" value="TreeGrafter"/>
</dbReference>